<dbReference type="Proteomes" id="UP000646776">
    <property type="component" value="Unassembled WGS sequence"/>
</dbReference>
<proteinExistence type="predicted"/>
<dbReference type="EMBL" id="BMSA01000048">
    <property type="protein sequence ID" value="GGT95527.1"/>
    <property type="molecule type" value="Genomic_DNA"/>
</dbReference>
<feature type="transmembrane region" description="Helical" evidence="1">
    <location>
        <begin position="114"/>
        <end position="135"/>
    </location>
</feature>
<comment type="caution">
    <text evidence="2">The sequence shown here is derived from an EMBL/GenBank/DDBJ whole genome shotgun (WGS) entry which is preliminary data.</text>
</comment>
<gene>
    <name evidence="2" type="ORF">GCM10010226_86540</name>
</gene>
<name>A0A918HSK9_9ACTN</name>
<evidence type="ECO:0000313" key="3">
    <source>
        <dbReference type="Proteomes" id="UP000646776"/>
    </source>
</evidence>
<dbReference type="AlphaFoldDB" id="A0A918HSK9"/>
<keyword evidence="1" id="KW-0812">Transmembrane</keyword>
<sequence>MTGLTLYIRSRQGPAALGAAVAGTALAWLLATAFSVKGEVSSTVLALTVLLLVAVATTTLAGPDDSLDRTAARPWEWLRLSHLATALGWILMLLLATLLTGTRFGPFGCAVRDAAGLLGLTALGTATVGTARSWFLPLGWTLGAAAFPGMGPVGEALTWQTQASDSRPAAMVAAALTAAGTAAYVSRGPRTTAGDLVTPPSP</sequence>
<evidence type="ECO:0000256" key="1">
    <source>
        <dbReference type="SAM" id="Phobius"/>
    </source>
</evidence>
<organism evidence="2 3">
    <name type="scientific">Streptomyces phaeofaciens</name>
    <dbReference type="NCBI Taxonomy" id="68254"/>
    <lineage>
        <taxon>Bacteria</taxon>
        <taxon>Bacillati</taxon>
        <taxon>Actinomycetota</taxon>
        <taxon>Actinomycetes</taxon>
        <taxon>Kitasatosporales</taxon>
        <taxon>Streptomycetaceae</taxon>
        <taxon>Streptomyces</taxon>
    </lineage>
</organism>
<keyword evidence="1" id="KW-0472">Membrane</keyword>
<reference evidence="2" key="2">
    <citation type="submission" date="2020-09" db="EMBL/GenBank/DDBJ databases">
        <authorList>
            <person name="Sun Q."/>
            <person name="Ohkuma M."/>
        </authorList>
    </citation>
    <scope>NUCLEOTIDE SEQUENCE</scope>
    <source>
        <strain evidence="2">JCM 4125</strain>
    </source>
</reference>
<dbReference type="RefSeq" id="WP_189718101.1">
    <property type="nucleotide sequence ID" value="NZ_BMSA01000048.1"/>
</dbReference>
<keyword evidence="3" id="KW-1185">Reference proteome</keyword>
<accession>A0A918HSK9</accession>
<feature type="transmembrane region" description="Helical" evidence="1">
    <location>
        <begin position="82"/>
        <end position="102"/>
    </location>
</feature>
<reference evidence="2" key="1">
    <citation type="journal article" date="2014" name="Int. J. Syst. Evol. Microbiol.">
        <title>Complete genome sequence of Corynebacterium casei LMG S-19264T (=DSM 44701T), isolated from a smear-ripened cheese.</title>
        <authorList>
            <consortium name="US DOE Joint Genome Institute (JGI-PGF)"/>
            <person name="Walter F."/>
            <person name="Albersmeier A."/>
            <person name="Kalinowski J."/>
            <person name="Ruckert C."/>
        </authorList>
    </citation>
    <scope>NUCLEOTIDE SEQUENCE</scope>
    <source>
        <strain evidence="2">JCM 4125</strain>
    </source>
</reference>
<feature type="transmembrane region" description="Helical" evidence="1">
    <location>
        <begin position="43"/>
        <end position="62"/>
    </location>
</feature>
<evidence type="ECO:0000313" key="2">
    <source>
        <dbReference type="EMBL" id="GGT95527.1"/>
    </source>
</evidence>
<keyword evidence="1" id="KW-1133">Transmembrane helix</keyword>
<feature type="transmembrane region" description="Helical" evidence="1">
    <location>
        <begin position="15"/>
        <end position="36"/>
    </location>
</feature>
<protein>
    <submittedName>
        <fullName evidence="2">Uncharacterized protein</fullName>
    </submittedName>
</protein>